<gene>
    <name evidence="3" type="ORF">QFZ26_001781</name>
</gene>
<dbReference type="InterPro" id="IPR020802">
    <property type="entry name" value="TesA-like"/>
</dbReference>
<organism evidence="3 4">
    <name type="scientific">Agromyces ramosus</name>
    <dbReference type="NCBI Taxonomy" id="33879"/>
    <lineage>
        <taxon>Bacteria</taxon>
        <taxon>Bacillati</taxon>
        <taxon>Actinomycetota</taxon>
        <taxon>Actinomycetes</taxon>
        <taxon>Micrococcales</taxon>
        <taxon>Microbacteriaceae</taxon>
        <taxon>Agromyces</taxon>
    </lineage>
</organism>
<reference evidence="3 4" key="1">
    <citation type="submission" date="2023-07" db="EMBL/GenBank/DDBJ databases">
        <title>Comparative genomics of wheat-associated soil bacteria to identify genetic determinants of phenazine resistance.</title>
        <authorList>
            <person name="Mouncey N."/>
        </authorList>
    </citation>
    <scope>NUCLEOTIDE SEQUENCE [LARGE SCALE GENOMIC DNA]</scope>
    <source>
        <strain evidence="3 4">V3I3</strain>
    </source>
</reference>
<evidence type="ECO:0000259" key="2">
    <source>
        <dbReference type="SMART" id="SM00824"/>
    </source>
</evidence>
<dbReference type="InterPro" id="IPR029058">
    <property type="entry name" value="AB_hydrolase_fold"/>
</dbReference>
<dbReference type="Gene3D" id="3.40.50.1820">
    <property type="entry name" value="alpha/beta hydrolase"/>
    <property type="match status" value="2"/>
</dbReference>
<dbReference type="PRINTS" id="PR00111">
    <property type="entry name" value="ABHYDROLASE"/>
</dbReference>
<dbReference type="EMBL" id="JAUSYY010000001">
    <property type="protein sequence ID" value="MDQ0894226.1"/>
    <property type="molecule type" value="Genomic_DNA"/>
</dbReference>
<feature type="domain" description="Thioesterase TesA-like" evidence="2">
    <location>
        <begin position="30"/>
        <end position="239"/>
    </location>
</feature>
<dbReference type="InterPro" id="IPR050266">
    <property type="entry name" value="AB_hydrolase_sf"/>
</dbReference>
<dbReference type="Pfam" id="PF12697">
    <property type="entry name" value="Abhydrolase_6"/>
    <property type="match status" value="1"/>
</dbReference>
<keyword evidence="4" id="KW-1185">Reference proteome</keyword>
<name>A0ABU0R823_9MICO</name>
<dbReference type="SUPFAM" id="SSF53474">
    <property type="entry name" value="alpha/beta-Hydrolases"/>
    <property type="match status" value="2"/>
</dbReference>
<dbReference type="SMART" id="SM00824">
    <property type="entry name" value="PKS_TE"/>
    <property type="match status" value="1"/>
</dbReference>
<evidence type="ECO:0000313" key="3">
    <source>
        <dbReference type="EMBL" id="MDQ0894226.1"/>
    </source>
</evidence>
<dbReference type="PANTHER" id="PTHR43798:SF31">
    <property type="entry name" value="AB HYDROLASE SUPERFAMILY PROTEIN YCLE"/>
    <property type="match status" value="1"/>
</dbReference>
<comment type="caution">
    <text evidence="3">The sequence shown here is derived from an EMBL/GenBank/DDBJ whole genome shotgun (WGS) entry which is preliminary data.</text>
</comment>
<dbReference type="PANTHER" id="PTHR43798">
    <property type="entry name" value="MONOACYLGLYCEROL LIPASE"/>
    <property type="match status" value="1"/>
</dbReference>
<dbReference type="RefSeq" id="WP_307041311.1">
    <property type="nucleotide sequence ID" value="NZ_JAUSYY010000001.1"/>
</dbReference>
<dbReference type="InterPro" id="IPR000073">
    <property type="entry name" value="AB_hydrolase_1"/>
</dbReference>
<evidence type="ECO:0000313" key="4">
    <source>
        <dbReference type="Proteomes" id="UP001239083"/>
    </source>
</evidence>
<dbReference type="Proteomes" id="UP001239083">
    <property type="component" value="Unassembled WGS sequence"/>
</dbReference>
<keyword evidence="1" id="KW-0378">Hydrolase</keyword>
<accession>A0ABU0R823</accession>
<sequence length="512" mass="55107">MATTREFRSGEHVIVLRESGRADGPDYVLVHGLGMAHEYWSDLAERLDATGTVYALDLPGFGDAPQPREPLSMEAAGELLAELLVAEGIDRAVLVGHSTGAQVASETAARHPELVDRLVLIGPTVNPRERTIMQQSLRFLQDVAVINPKVAAVGLAQYSEAGPKWFVANLRPMIEHRLERVLPQIAADTLVIRGEHDRIVPRYWAEEIAALVPKGRYVEVPGHGHDTMLAGVREVGELIARHAHGRPAGRVVSQPAEPMKAMQLSWPSALGFWALDYVYAVLRQLAFLTEGRRPPARWRTGDSAKPQVVLLPGVYEHWSFLRPLGDALNADGHRVLAVHGMGVNRRAIADTSLRIARALGRVRVPEAGRVLVAHSKGGLIGKHLLLDEHADALGIRGVVAVCTPFAGARRARLFTDPSIRALLPGDETIVMLGSATSVNARIVSVFGTFDPHIPDGSALDGATNIRVPVAGHFRVLGARETLLAVRDAVALLTAVDAEDAGDAADAETAGRA</sequence>
<evidence type="ECO:0000256" key="1">
    <source>
        <dbReference type="ARBA" id="ARBA00022801"/>
    </source>
</evidence>
<protein>
    <submittedName>
        <fullName evidence="3">Pimeloyl-ACP methyl ester carboxylesterase</fullName>
    </submittedName>
</protein>
<proteinExistence type="predicted"/>